<name>A0A1X7JRH4_9BACT</name>
<evidence type="ECO:0000313" key="2">
    <source>
        <dbReference type="EMBL" id="SMG30704.1"/>
    </source>
</evidence>
<dbReference type="STRING" id="561720.SAMN06275492_11539"/>
<keyword evidence="3" id="KW-1185">Reference proteome</keyword>
<dbReference type="PANTHER" id="PTHR33202">
    <property type="entry name" value="ZINC UPTAKE REGULATION PROTEIN"/>
    <property type="match status" value="1"/>
</dbReference>
<dbReference type="InterPro" id="IPR002481">
    <property type="entry name" value="FUR"/>
</dbReference>
<dbReference type="OrthoDB" id="8659436at2"/>
<proteinExistence type="predicted"/>
<dbReference type="Proteomes" id="UP000193355">
    <property type="component" value="Unassembled WGS sequence"/>
</dbReference>
<dbReference type="PANTHER" id="PTHR33202:SF7">
    <property type="entry name" value="FERRIC UPTAKE REGULATION PROTEIN"/>
    <property type="match status" value="1"/>
</dbReference>
<dbReference type="SUPFAM" id="SSF46785">
    <property type="entry name" value="Winged helix' DNA-binding domain"/>
    <property type="match status" value="1"/>
</dbReference>
<gene>
    <name evidence="2" type="ORF">SAMN06275492_11539</name>
</gene>
<feature type="binding site" evidence="1">
    <location>
        <position position="120"/>
    </location>
    <ligand>
        <name>Zn(2+)</name>
        <dbReference type="ChEBI" id="CHEBI:29105"/>
    </ligand>
</feature>
<keyword evidence="1" id="KW-0479">Metal-binding</keyword>
<dbReference type="GO" id="GO:0003700">
    <property type="term" value="F:DNA-binding transcription factor activity"/>
    <property type="evidence" value="ECO:0007669"/>
    <property type="project" value="InterPro"/>
</dbReference>
<dbReference type="RefSeq" id="WP_085544644.1">
    <property type="nucleotide sequence ID" value="NZ_FXBB01000015.1"/>
</dbReference>
<dbReference type="AlphaFoldDB" id="A0A1X7JRH4"/>
<dbReference type="Gene3D" id="1.10.10.10">
    <property type="entry name" value="Winged helix-like DNA-binding domain superfamily/Winged helix DNA-binding domain"/>
    <property type="match status" value="1"/>
</dbReference>
<evidence type="ECO:0000313" key="3">
    <source>
        <dbReference type="Proteomes" id="UP000193355"/>
    </source>
</evidence>
<feature type="binding site" evidence="1">
    <location>
        <position position="123"/>
    </location>
    <ligand>
        <name>Zn(2+)</name>
        <dbReference type="ChEBI" id="CHEBI:29105"/>
    </ligand>
</feature>
<reference evidence="3" key="1">
    <citation type="submission" date="2017-04" db="EMBL/GenBank/DDBJ databases">
        <authorList>
            <person name="Varghese N."/>
            <person name="Submissions S."/>
        </authorList>
    </citation>
    <scope>NUCLEOTIDE SEQUENCE [LARGE SCALE GENOMIC DNA]</scope>
    <source>
        <strain evidence="3">USBA 82</strain>
    </source>
</reference>
<dbReference type="EMBL" id="FXBB01000015">
    <property type="protein sequence ID" value="SMG30704.1"/>
    <property type="molecule type" value="Genomic_DNA"/>
</dbReference>
<dbReference type="Pfam" id="PF01475">
    <property type="entry name" value="FUR"/>
    <property type="match status" value="1"/>
</dbReference>
<comment type="cofactor">
    <cofactor evidence="1">
        <name>Zn(2+)</name>
        <dbReference type="ChEBI" id="CHEBI:29105"/>
    </cofactor>
    <text evidence="1">Binds 1 zinc ion per subunit.</text>
</comment>
<dbReference type="InterPro" id="IPR036390">
    <property type="entry name" value="WH_DNA-bd_sf"/>
</dbReference>
<protein>
    <submittedName>
        <fullName evidence="2">Fur family transcriptional regulator, peroxide stress response regulator</fullName>
    </submittedName>
</protein>
<keyword evidence="1" id="KW-0862">Zinc</keyword>
<feature type="binding site" evidence="1">
    <location>
        <position position="85"/>
    </location>
    <ligand>
        <name>Zn(2+)</name>
        <dbReference type="ChEBI" id="CHEBI:29105"/>
    </ligand>
</feature>
<feature type="binding site" evidence="1">
    <location>
        <position position="82"/>
    </location>
    <ligand>
        <name>Zn(2+)</name>
        <dbReference type="ChEBI" id="CHEBI:29105"/>
    </ligand>
</feature>
<organism evidence="2 3">
    <name type="scientific">Dethiosulfovibrio salsuginis</name>
    <dbReference type="NCBI Taxonomy" id="561720"/>
    <lineage>
        <taxon>Bacteria</taxon>
        <taxon>Thermotogati</taxon>
        <taxon>Synergistota</taxon>
        <taxon>Synergistia</taxon>
        <taxon>Synergistales</taxon>
        <taxon>Dethiosulfovibrionaceae</taxon>
        <taxon>Dethiosulfovibrio</taxon>
    </lineage>
</organism>
<sequence length="127" mass="14179">MVIQRRSKQRDAVLAVVSQEGLHPTAEDVLFKVREEMPKVSLGTIYRNLDQLCDSGAIWKLPVSDGPCRYEGNPERHLHSMCPHCGAVKDVWPSGDPLDRSSLPEEYGEADYRLLLISPCDKCKDGG</sequence>
<dbReference type="CDD" id="cd07153">
    <property type="entry name" value="Fur_like"/>
    <property type="match status" value="1"/>
</dbReference>
<dbReference type="GO" id="GO:1900376">
    <property type="term" value="P:regulation of secondary metabolite biosynthetic process"/>
    <property type="evidence" value="ECO:0007669"/>
    <property type="project" value="TreeGrafter"/>
</dbReference>
<dbReference type="GO" id="GO:0000976">
    <property type="term" value="F:transcription cis-regulatory region binding"/>
    <property type="evidence" value="ECO:0007669"/>
    <property type="project" value="TreeGrafter"/>
</dbReference>
<accession>A0A1X7JRH4</accession>
<dbReference type="GO" id="GO:0045892">
    <property type="term" value="P:negative regulation of DNA-templated transcription"/>
    <property type="evidence" value="ECO:0007669"/>
    <property type="project" value="TreeGrafter"/>
</dbReference>
<dbReference type="InterPro" id="IPR036388">
    <property type="entry name" value="WH-like_DNA-bd_sf"/>
</dbReference>
<evidence type="ECO:0000256" key="1">
    <source>
        <dbReference type="PIRSR" id="PIRSR602481-1"/>
    </source>
</evidence>
<dbReference type="GO" id="GO:0008270">
    <property type="term" value="F:zinc ion binding"/>
    <property type="evidence" value="ECO:0007669"/>
    <property type="project" value="TreeGrafter"/>
</dbReference>